<name>A0A2R6RHQ3_9APHY</name>
<feature type="region of interest" description="Disordered" evidence="1">
    <location>
        <begin position="49"/>
        <end position="93"/>
    </location>
</feature>
<dbReference type="EMBL" id="MLYV02000260">
    <property type="protein sequence ID" value="PSS29547.1"/>
    <property type="molecule type" value="Genomic_DNA"/>
</dbReference>
<keyword evidence="3" id="KW-1185">Reference proteome</keyword>
<gene>
    <name evidence="2" type="ORF">PHLCEN_2v2959</name>
</gene>
<proteinExistence type="predicted"/>
<reference evidence="2 3" key="1">
    <citation type="submission" date="2018-02" db="EMBL/GenBank/DDBJ databases">
        <title>Genome sequence of the basidiomycete white-rot fungus Phlebia centrifuga.</title>
        <authorList>
            <person name="Granchi Z."/>
            <person name="Peng M."/>
            <person name="de Vries R.P."/>
            <person name="Hilden K."/>
            <person name="Makela M.R."/>
            <person name="Grigoriev I."/>
            <person name="Riley R."/>
        </authorList>
    </citation>
    <scope>NUCLEOTIDE SEQUENCE [LARGE SCALE GENOMIC DNA]</scope>
    <source>
        <strain evidence="2 3">FBCC195</strain>
    </source>
</reference>
<evidence type="ECO:0000256" key="1">
    <source>
        <dbReference type="SAM" id="MobiDB-lite"/>
    </source>
</evidence>
<dbReference type="Proteomes" id="UP000186601">
    <property type="component" value="Unassembled WGS sequence"/>
</dbReference>
<sequence>MGGPREAAASVAGAIVGHLWWWGVYHTRTLEAFGKAPRWLRAVIDGPSRPGNAGDATAGPGGVHVIPPRRVREEAAGTSSGYRWGTGQKLGGS</sequence>
<comment type="caution">
    <text evidence="2">The sequence shown here is derived from an EMBL/GenBank/DDBJ whole genome shotgun (WGS) entry which is preliminary data.</text>
</comment>
<dbReference type="AlphaFoldDB" id="A0A2R6RHQ3"/>
<dbReference type="OrthoDB" id="1716531at2759"/>
<organism evidence="2 3">
    <name type="scientific">Hermanssonia centrifuga</name>
    <dbReference type="NCBI Taxonomy" id="98765"/>
    <lineage>
        <taxon>Eukaryota</taxon>
        <taxon>Fungi</taxon>
        <taxon>Dikarya</taxon>
        <taxon>Basidiomycota</taxon>
        <taxon>Agaricomycotina</taxon>
        <taxon>Agaricomycetes</taxon>
        <taxon>Polyporales</taxon>
        <taxon>Meruliaceae</taxon>
        <taxon>Hermanssonia</taxon>
    </lineage>
</organism>
<accession>A0A2R6RHQ3</accession>
<dbReference type="STRING" id="98765.A0A2R6RHQ3"/>
<protein>
    <submittedName>
        <fullName evidence="2">Uncharacterized protein</fullName>
    </submittedName>
</protein>
<evidence type="ECO:0000313" key="2">
    <source>
        <dbReference type="EMBL" id="PSS29547.1"/>
    </source>
</evidence>
<evidence type="ECO:0000313" key="3">
    <source>
        <dbReference type="Proteomes" id="UP000186601"/>
    </source>
</evidence>